<feature type="non-terminal residue" evidence="1">
    <location>
        <position position="125"/>
    </location>
</feature>
<accession>A0AAV5SU19</accession>
<sequence>MLHTNAWSTIPATTHLSSSSSTSAIDSRRMEVAESCLPMMPAESLPMRMIRRSFAKAENYTIKLYFSVEAHWKDIDKLWIGIDKFGKELVDEKRMMHSTIWKLVEVSRSTTSCGRAPTTCTIGGR</sequence>
<dbReference type="AlphaFoldDB" id="A0AAV5SU19"/>
<dbReference type="Proteomes" id="UP001432027">
    <property type="component" value="Unassembled WGS sequence"/>
</dbReference>
<evidence type="ECO:0000313" key="2">
    <source>
        <dbReference type="Proteomes" id="UP001432027"/>
    </source>
</evidence>
<keyword evidence="2" id="KW-1185">Reference proteome</keyword>
<dbReference type="EMBL" id="BTSX01000002">
    <property type="protein sequence ID" value="GMS83031.1"/>
    <property type="molecule type" value="Genomic_DNA"/>
</dbReference>
<gene>
    <name evidence="1" type="ORF">PENTCL1PPCAC_5206</name>
</gene>
<reference evidence="1" key="1">
    <citation type="submission" date="2023-10" db="EMBL/GenBank/DDBJ databases">
        <title>Genome assembly of Pristionchus species.</title>
        <authorList>
            <person name="Yoshida K."/>
            <person name="Sommer R.J."/>
        </authorList>
    </citation>
    <scope>NUCLEOTIDE SEQUENCE</scope>
    <source>
        <strain evidence="1">RS0144</strain>
    </source>
</reference>
<comment type="caution">
    <text evidence="1">The sequence shown here is derived from an EMBL/GenBank/DDBJ whole genome shotgun (WGS) entry which is preliminary data.</text>
</comment>
<evidence type="ECO:0000313" key="1">
    <source>
        <dbReference type="EMBL" id="GMS83031.1"/>
    </source>
</evidence>
<proteinExistence type="predicted"/>
<protein>
    <submittedName>
        <fullName evidence="1">Uncharacterized protein</fullName>
    </submittedName>
</protein>
<name>A0AAV5SU19_9BILA</name>
<organism evidence="1 2">
    <name type="scientific">Pristionchus entomophagus</name>
    <dbReference type="NCBI Taxonomy" id="358040"/>
    <lineage>
        <taxon>Eukaryota</taxon>
        <taxon>Metazoa</taxon>
        <taxon>Ecdysozoa</taxon>
        <taxon>Nematoda</taxon>
        <taxon>Chromadorea</taxon>
        <taxon>Rhabditida</taxon>
        <taxon>Rhabditina</taxon>
        <taxon>Diplogasteromorpha</taxon>
        <taxon>Diplogasteroidea</taxon>
        <taxon>Neodiplogasteridae</taxon>
        <taxon>Pristionchus</taxon>
    </lineage>
</organism>